<reference evidence="10 11" key="1">
    <citation type="submission" date="2019-09" db="EMBL/GenBank/DDBJ databases">
        <authorList>
            <person name="Brejova B."/>
        </authorList>
    </citation>
    <scope>NUCLEOTIDE SEQUENCE [LARGE SCALE GENOMIC DNA]</scope>
</reference>
<dbReference type="GO" id="GO:0005634">
    <property type="term" value="C:nucleus"/>
    <property type="evidence" value="ECO:0007669"/>
    <property type="project" value="UniProtKB-SubCell"/>
</dbReference>
<accession>A0A5E8B3V6</accession>
<keyword evidence="6 7" id="KW-0539">Nucleus</keyword>
<evidence type="ECO:0000256" key="3">
    <source>
        <dbReference type="ARBA" id="ARBA00022763"/>
    </source>
</evidence>
<comment type="similarity">
    <text evidence="2 7">Belongs to the NSE4 family.</text>
</comment>
<dbReference type="PANTHER" id="PTHR16140">
    <property type="entry name" value="NON-STRUCTURAL MAINTENANCE OF CHROMOSOMES ELEMENT 4"/>
    <property type="match status" value="1"/>
</dbReference>
<comment type="subcellular location">
    <subcellularLocation>
        <location evidence="1 7">Nucleus</location>
    </subcellularLocation>
</comment>
<dbReference type="Pfam" id="PF08743">
    <property type="entry name" value="Nse4_C"/>
    <property type="match status" value="1"/>
</dbReference>
<keyword evidence="11" id="KW-1185">Reference proteome</keyword>
<comment type="function">
    <text evidence="7">Component of the SMC5-SMC6 complex, that promotes sister chromatid alignment after DNA damage and facilitates double-stranded DNA breaks (DSBs) repair via homologous recombination between sister chromatids.</text>
</comment>
<protein>
    <recommendedName>
        <fullName evidence="7">Non-structural maintenance of chromosomes element 4</fullName>
    </recommendedName>
</protein>
<organism evidence="10 11">
    <name type="scientific">Magnusiomyces paraingens</name>
    <dbReference type="NCBI Taxonomy" id="2606893"/>
    <lineage>
        <taxon>Eukaryota</taxon>
        <taxon>Fungi</taxon>
        <taxon>Dikarya</taxon>
        <taxon>Ascomycota</taxon>
        <taxon>Saccharomycotina</taxon>
        <taxon>Dipodascomycetes</taxon>
        <taxon>Dipodascales</taxon>
        <taxon>Dipodascaceae</taxon>
        <taxon>Magnusiomyces</taxon>
    </lineage>
</organism>
<dbReference type="AlphaFoldDB" id="A0A5E8B3V6"/>
<dbReference type="InterPro" id="IPR027786">
    <property type="entry name" value="Nse4/EID"/>
</dbReference>
<evidence type="ECO:0000256" key="7">
    <source>
        <dbReference type="RuleBase" id="RU365071"/>
    </source>
</evidence>
<evidence type="ECO:0000256" key="4">
    <source>
        <dbReference type="ARBA" id="ARBA00023172"/>
    </source>
</evidence>
<evidence type="ECO:0000313" key="10">
    <source>
        <dbReference type="EMBL" id="VVT43570.1"/>
    </source>
</evidence>
<keyword evidence="4 7" id="KW-0233">DNA recombination</keyword>
<proteinExistence type="inferred from homology"/>
<evidence type="ECO:0000256" key="2">
    <source>
        <dbReference type="ARBA" id="ARBA00008997"/>
    </source>
</evidence>
<feature type="domain" description="Nse4/EID protein Nse3/MAGE-binding" evidence="9">
    <location>
        <begin position="78"/>
        <end position="120"/>
    </location>
</feature>
<evidence type="ECO:0000256" key="6">
    <source>
        <dbReference type="ARBA" id="ARBA00023242"/>
    </source>
</evidence>
<dbReference type="GO" id="GO:0030915">
    <property type="term" value="C:Smc5-Smc6 complex"/>
    <property type="evidence" value="ECO:0007669"/>
    <property type="project" value="UniProtKB-UniRule"/>
</dbReference>
<keyword evidence="3 7" id="KW-0227">DNA damage</keyword>
<comment type="subunit">
    <text evidence="7">Component of the SMC5-SMC6 complex.</text>
</comment>
<evidence type="ECO:0000259" key="8">
    <source>
        <dbReference type="Pfam" id="PF08743"/>
    </source>
</evidence>
<dbReference type="GO" id="GO:0006281">
    <property type="term" value="P:DNA repair"/>
    <property type="evidence" value="ECO:0007669"/>
    <property type="project" value="UniProtKB-UniRule"/>
</dbReference>
<dbReference type="InterPro" id="IPR029225">
    <property type="entry name" value="Nse4_Nse3-bd"/>
</dbReference>
<dbReference type="RefSeq" id="XP_031850661.1">
    <property type="nucleotide sequence ID" value="XM_031994770.1"/>
</dbReference>
<sequence length="340" mass="38850">MSTTQRNRASEERKKERTREFSRVMYRKIQTELEMLDPRARKGQEYDTIKELRSKIGDIDEVYTNVDRTNEAVLDMETLQLTSKLTAETARNLELGSSAAFNIHDFISGVRKYLVSASDDGRIRSSDPDSQDVSLTAGIKILGIENTKWCARPPSGSFMIGPMDVEYHLRKQRQYTKRERQVTGPASKVGTIEMSDVKKDNNKMTHLIHEIYELLVQQDATQDSPLGLIEFSFNPLSFSQTVENLFYISFLVRDGKAGIMLDEEDVPSIYYIKLPDDPEERQKVLNEVKTLPTNQMIFDLDMETYEGLLEEFDLQGTTPVIRHREPIASAAAPTSGQWYG</sequence>
<gene>
    <name evidence="10" type="ORF">SAPINGB_P000045</name>
</gene>
<dbReference type="GO" id="GO:0006310">
    <property type="term" value="P:DNA recombination"/>
    <property type="evidence" value="ECO:0007669"/>
    <property type="project" value="UniProtKB-UniRule"/>
</dbReference>
<evidence type="ECO:0000313" key="11">
    <source>
        <dbReference type="Proteomes" id="UP000398389"/>
    </source>
</evidence>
<feature type="domain" description="Non-structural maintenance of chromosome element 4 C-terminal" evidence="8">
    <location>
        <begin position="227"/>
        <end position="315"/>
    </location>
</feature>
<name>A0A5E8B3V6_9ASCO</name>
<evidence type="ECO:0000256" key="1">
    <source>
        <dbReference type="ARBA" id="ARBA00004123"/>
    </source>
</evidence>
<evidence type="ECO:0000256" key="5">
    <source>
        <dbReference type="ARBA" id="ARBA00023204"/>
    </source>
</evidence>
<dbReference type="InterPro" id="IPR014854">
    <property type="entry name" value="Nse4_C"/>
</dbReference>
<dbReference type="OrthoDB" id="361242at2759"/>
<dbReference type="EMBL" id="CABVLU010000001">
    <property type="protein sequence ID" value="VVT43570.1"/>
    <property type="molecule type" value="Genomic_DNA"/>
</dbReference>
<evidence type="ECO:0000259" key="9">
    <source>
        <dbReference type="Pfam" id="PF15412"/>
    </source>
</evidence>
<keyword evidence="5 7" id="KW-0234">DNA repair</keyword>
<dbReference type="GeneID" id="43578870"/>
<dbReference type="PANTHER" id="PTHR16140:SF0">
    <property type="entry name" value="NON-STRUCTURAL MAINTENANCE OF CHROMOSOMES ELEMENT 4"/>
    <property type="match status" value="1"/>
</dbReference>
<dbReference type="Pfam" id="PF15412">
    <property type="entry name" value="Nse4-Nse3_bdg"/>
    <property type="match status" value="1"/>
</dbReference>
<dbReference type="Proteomes" id="UP000398389">
    <property type="component" value="Unassembled WGS sequence"/>
</dbReference>